<dbReference type="Proteomes" id="UP000467201">
    <property type="component" value="Chromosome"/>
</dbReference>
<evidence type="ECO:0000313" key="5">
    <source>
        <dbReference type="Proteomes" id="UP000467201"/>
    </source>
</evidence>
<accession>A0A1X1T2H9</accession>
<name>A0A1X1T2H9_9MYCO</name>
<gene>
    <name evidence="3" type="ORF">AWC01_14615</name>
    <name evidence="2" type="ORF">MDOR_34710</name>
</gene>
<keyword evidence="4" id="KW-1185">Reference proteome</keyword>
<dbReference type="KEGG" id="mdr:MDOR_34710"/>
<dbReference type="EMBL" id="AP022605">
    <property type="protein sequence ID" value="BBZ09302.1"/>
    <property type="molecule type" value="Genomic_DNA"/>
</dbReference>
<organism evidence="3 4">
    <name type="scientific">Mycolicibacterium doricum</name>
    <dbReference type="NCBI Taxonomy" id="126673"/>
    <lineage>
        <taxon>Bacteria</taxon>
        <taxon>Bacillati</taxon>
        <taxon>Actinomycetota</taxon>
        <taxon>Actinomycetes</taxon>
        <taxon>Mycobacteriales</taxon>
        <taxon>Mycobacteriaceae</taxon>
        <taxon>Mycolicibacterium</taxon>
    </lineage>
</organism>
<reference evidence="2" key="3">
    <citation type="submission" date="2020-02" db="EMBL/GenBank/DDBJ databases">
        <authorList>
            <person name="Matsumoto Y."/>
            <person name="Motooka D."/>
            <person name="Nakamura S."/>
        </authorList>
    </citation>
    <scope>NUCLEOTIDE SEQUENCE</scope>
    <source>
        <strain evidence="2">JCM 12405</strain>
    </source>
</reference>
<evidence type="ECO:0000313" key="3">
    <source>
        <dbReference type="EMBL" id="ORV38499.1"/>
    </source>
</evidence>
<dbReference type="InterPro" id="IPR038148">
    <property type="entry name" value="Tn1545/Tn916_Xis"/>
</dbReference>
<dbReference type="NCBIfam" id="TIGR01764">
    <property type="entry name" value="excise"/>
    <property type="match status" value="1"/>
</dbReference>
<dbReference type="SUPFAM" id="SSF46955">
    <property type="entry name" value="Putative DNA-binding domain"/>
    <property type="match status" value="1"/>
</dbReference>
<reference evidence="2 5" key="2">
    <citation type="journal article" date="2019" name="Emerg. Microbes Infect.">
        <title>Comprehensive subspecies identification of 175 nontuberculous mycobacteria species based on 7547 genomic profiles.</title>
        <authorList>
            <person name="Matsumoto Y."/>
            <person name="Kinjo T."/>
            <person name="Motooka D."/>
            <person name="Nabeya D."/>
            <person name="Jung N."/>
            <person name="Uechi K."/>
            <person name="Horii T."/>
            <person name="Iida T."/>
            <person name="Fujita J."/>
            <person name="Nakamura S."/>
        </authorList>
    </citation>
    <scope>NUCLEOTIDE SEQUENCE [LARGE SCALE GENOMIC DNA]</scope>
    <source>
        <strain evidence="2 5">JCM 12405</strain>
    </source>
</reference>
<evidence type="ECO:0000313" key="2">
    <source>
        <dbReference type="EMBL" id="BBZ09302.1"/>
    </source>
</evidence>
<dbReference type="AlphaFoldDB" id="A0A1X1T2H9"/>
<sequence>MSETPEQQPQLLTIREAAEALRVSEATLYGMMRRGELVTVKFGRRTLIERQEISRVIAAHRAA</sequence>
<dbReference type="Proteomes" id="UP000193564">
    <property type="component" value="Unassembled WGS sequence"/>
</dbReference>
<evidence type="ECO:0000313" key="4">
    <source>
        <dbReference type="Proteomes" id="UP000193564"/>
    </source>
</evidence>
<dbReference type="RefSeq" id="WP_085192081.1">
    <property type="nucleotide sequence ID" value="NZ_AP022605.1"/>
</dbReference>
<evidence type="ECO:0000259" key="1">
    <source>
        <dbReference type="Pfam" id="PF12728"/>
    </source>
</evidence>
<dbReference type="EMBL" id="LQOS01000041">
    <property type="protein sequence ID" value="ORV38499.1"/>
    <property type="molecule type" value="Genomic_DNA"/>
</dbReference>
<dbReference type="InterPro" id="IPR041657">
    <property type="entry name" value="HTH_17"/>
</dbReference>
<dbReference type="InterPro" id="IPR009061">
    <property type="entry name" value="DNA-bd_dom_put_sf"/>
</dbReference>
<protein>
    <recommendedName>
        <fullName evidence="1">Helix-turn-helix domain-containing protein</fullName>
    </recommendedName>
</protein>
<proteinExistence type="predicted"/>
<dbReference type="GO" id="GO:0003677">
    <property type="term" value="F:DNA binding"/>
    <property type="evidence" value="ECO:0007669"/>
    <property type="project" value="InterPro"/>
</dbReference>
<dbReference type="Pfam" id="PF12728">
    <property type="entry name" value="HTH_17"/>
    <property type="match status" value="1"/>
</dbReference>
<dbReference type="InterPro" id="IPR010093">
    <property type="entry name" value="SinI_DNA-bd"/>
</dbReference>
<dbReference type="OrthoDB" id="4742319at2"/>
<feature type="domain" description="Helix-turn-helix" evidence="1">
    <location>
        <begin position="11"/>
        <end position="60"/>
    </location>
</feature>
<dbReference type="Gene3D" id="3.90.105.50">
    <property type="match status" value="1"/>
</dbReference>
<reference evidence="3 4" key="1">
    <citation type="submission" date="2016-01" db="EMBL/GenBank/DDBJ databases">
        <title>The new phylogeny of the genus Mycobacterium.</title>
        <authorList>
            <person name="Tarcisio F."/>
            <person name="Conor M."/>
            <person name="Antonella G."/>
            <person name="Elisabetta G."/>
            <person name="Giulia F.S."/>
            <person name="Sara T."/>
            <person name="Anna F."/>
            <person name="Clotilde B."/>
            <person name="Roberto B."/>
            <person name="Veronica D.S."/>
            <person name="Fabio R."/>
            <person name="Monica P."/>
            <person name="Olivier J."/>
            <person name="Enrico T."/>
            <person name="Nicola S."/>
        </authorList>
    </citation>
    <scope>NUCLEOTIDE SEQUENCE [LARGE SCALE GENOMIC DNA]</scope>
    <source>
        <strain evidence="3 4">DSM 44339</strain>
    </source>
</reference>